<sequence length="78" mass="8820">MQRHILLFCRTCLRPVQQSRVGAFASPLTEWGCVVRQRIKVQSLVPSVCEVEIVTNSMIIVAESARPELSSDDRMISF</sequence>
<organism evidence="1 2">
    <name type="scientific">Nyssa sinensis</name>
    <dbReference type="NCBI Taxonomy" id="561372"/>
    <lineage>
        <taxon>Eukaryota</taxon>
        <taxon>Viridiplantae</taxon>
        <taxon>Streptophyta</taxon>
        <taxon>Embryophyta</taxon>
        <taxon>Tracheophyta</taxon>
        <taxon>Spermatophyta</taxon>
        <taxon>Magnoliopsida</taxon>
        <taxon>eudicotyledons</taxon>
        <taxon>Gunneridae</taxon>
        <taxon>Pentapetalae</taxon>
        <taxon>asterids</taxon>
        <taxon>Cornales</taxon>
        <taxon>Nyssaceae</taxon>
        <taxon>Nyssa</taxon>
    </lineage>
</organism>
<name>A0A5J5AAG2_9ASTE</name>
<keyword evidence="2" id="KW-1185">Reference proteome</keyword>
<dbReference type="Proteomes" id="UP000325577">
    <property type="component" value="Linkage Group LG21"/>
</dbReference>
<evidence type="ECO:0000313" key="1">
    <source>
        <dbReference type="EMBL" id="KAA8527953.1"/>
    </source>
</evidence>
<accession>A0A5J5AAG2</accession>
<protein>
    <submittedName>
        <fullName evidence="1">Uncharacterized protein</fullName>
    </submittedName>
</protein>
<proteinExistence type="predicted"/>
<dbReference type="EMBL" id="CM018045">
    <property type="protein sequence ID" value="KAA8527953.1"/>
    <property type="molecule type" value="Genomic_DNA"/>
</dbReference>
<reference evidence="1 2" key="1">
    <citation type="submission" date="2019-09" db="EMBL/GenBank/DDBJ databases">
        <title>A chromosome-level genome assembly of the Chinese tupelo Nyssa sinensis.</title>
        <authorList>
            <person name="Yang X."/>
            <person name="Kang M."/>
            <person name="Yang Y."/>
            <person name="Xiong H."/>
            <person name="Wang M."/>
            <person name="Zhang Z."/>
            <person name="Wang Z."/>
            <person name="Wu H."/>
            <person name="Ma T."/>
            <person name="Liu J."/>
            <person name="Xi Z."/>
        </authorList>
    </citation>
    <scope>NUCLEOTIDE SEQUENCE [LARGE SCALE GENOMIC DNA]</scope>
    <source>
        <strain evidence="1">J267</strain>
        <tissue evidence="1">Leaf</tissue>
    </source>
</reference>
<dbReference type="AlphaFoldDB" id="A0A5J5AAG2"/>
<evidence type="ECO:0000313" key="2">
    <source>
        <dbReference type="Proteomes" id="UP000325577"/>
    </source>
</evidence>
<gene>
    <name evidence="1" type="ORF">F0562_035178</name>
</gene>